<dbReference type="InterPro" id="IPR050988">
    <property type="entry name" value="Mannitol_DH/Oxidoreductase"/>
</dbReference>
<accession>A0A9J6CBW4</accession>
<comment type="catalytic activity">
    <reaction evidence="5">
        <text>D-mannitol + NAD(+) = D-fructose + NADH + H(+)</text>
        <dbReference type="Rhea" id="RHEA:12084"/>
        <dbReference type="ChEBI" id="CHEBI:15378"/>
        <dbReference type="ChEBI" id="CHEBI:16899"/>
        <dbReference type="ChEBI" id="CHEBI:37721"/>
        <dbReference type="ChEBI" id="CHEBI:57540"/>
        <dbReference type="ChEBI" id="CHEBI:57945"/>
        <dbReference type="EC" id="1.1.1.67"/>
    </reaction>
</comment>
<dbReference type="EC" id="1.1.1.67" evidence="4"/>
<evidence type="ECO:0000256" key="5">
    <source>
        <dbReference type="ARBA" id="ARBA00047733"/>
    </source>
</evidence>
<reference evidence="8" key="1">
    <citation type="submission" date="2021-03" db="EMBL/GenBank/DDBJ databases">
        <title>Chromosome level genome of the anhydrobiotic midge Polypedilum vanderplanki.</title>
        <authorList>
            <person name="Yoshida Y."/>
            <person name="Kikawada T."/>
            <person name="Gusev O."/>
        </authorList>
    </citation>
    <scope>NUCLEOTIDE SEQUENCE</scope>
    <source>
        <strain evidence="8">NIAS01</strain>
        <tissue evidence="8">Whole body or cell culture</tissue>
    </source>
</reference>
<dbReference type="SUPFAM" id="SSF48179">
    <property type="entry name" value="6-phosphogluconate dehydrogenase C-terminal domain-like"/>
    <property type="match status" value="1"/>
</dbReference>
<evidence type="ECO:0000256" key="3">
    <source>
        <dbReference type="ARBA" id="ARBA00023027"/>
    </source>
</evidence>
<dbReference type="EMBL" id="JADBJN010000002">
    <property type="protein sequence ID" value="KAG5679413.1"/>
    <property type="molecule type" value="Genomic_DNA"/>
</dbReference>
<dbReference type="PROSITE" id="PS00974">
    <property type="entry name" value="MANNITOL_DHGENASE"/>
    <property type="match status" value="1"/>
</dbReference>
<dbReference type="Gene3D" id="1.10.1040.10">
    <property type="entry name" value="N-(1-d-carboxylethyl)-l-norvaline Dehydrogenase, domain 2"/>
    <property type="match status" value="1"/>
</dbReference>
<dbReference type="Proteomes" id="UP001107558">
    <property type="component" value="Chromosome 2"/>
</dbReference>
<dbReference type="InterPro" id="IPR008927">
    <property type="entry name" value="6-PGluconate_DH-like_C_sf"/>
</dbReference>
<keyword evidence="9" id="KW-1185">Reference proteome</keyword>
<dbReference type="Pfam" id="PF01232">
    <property type="entry name" value="Mannitol_dh"/>
    <property type="match status" value="1"/>
</dbReference>
<dbReference type="PRINTS" id="PR00084">
    <property type="entry name" value="MTLDHDRGNASE"/>
</dbReference>
<evidence type="ECO:0000259" key="7">
    <source>
        <dbReference type="Pfam" id="PF08125"/>
    </source>
</evidence>
<gene>
    <name evidence="8" type="ORF">PVAND_008980</name>
</gene>
<dbReference type="InterPro" id="IPR000669">
    <property type="entry name" value="Mannitol_DH"/>
</dbReference>
<evidence type="ECO:0000256" key="1">
    <source>
        <dbReference type="ARBA" id="ARBA00006541"/>
    </source>
</evidence>
<feature type="domain" description="Mannitol dehydrogenase N-terminal" evidence="6">
    <location>
        <begin position="31"/>
        <end position="279"/>
    </location>
</feature>
<dbReference type="InterPro" id="IPR036291">
    <property type="entry name" value="NAD(P)-bd_dom_sf"/>
</dbReference>
<dbReference type="AlphaFoldDB" id="A0A9J6CBW4"/>
<dbReference type="GO" id="GO:0050086">
    <property type="term" value="F:mannitol 2-dehydrogenase activity"/>
    <property type="evidence" value="ECO:0007669"/>
    <property type="project" value="UniProtKB-EC"/>
</dbReference>
<dbReference type="PANTHER" id="PTHR43362:SF1">
    <property type="entry name" value="MANNITOL DEHYDROGENASE 2-RELATED"/>
    <property type="match status" value="1"/>
</dbReference>
<dbReference type="Gene3D" id="3.40.50.720">
    <property type="entry name" value="NAD(P)-binding Rossmann-like Domain"/>
    <property type="match status" value="1"/>
</dbReference>
<name>A0A9J6CBW4_POLVA</name>
<organism evidence="8 9">
    <name type="scientific">Polypedilum vanderplanki</name>
    <name type="common">Sleeping chironomid midge</name>
    <dbReference type="NCBI Taxonomy" id="319348"/>
    <lineage>
        <taxon>Eukaryota</taxon>
        <taxon>Metazoa</taxon>
        <taxon>Ecdysozoa</taxon>
        <taxon>Arthropoda</taxon>
        <taxon>Hexapoda</taxon>
        <taxon>Insecta</taxon>
        <taxon>Pterygota</taxon>
        <taxon>Neoptera</taxon>
        <taxon>Endopterygota</taxon>
        <taxon>Diptera</taxon>
        <taxon>Nematocera</taxon>
        <taxon>Chironomoidea</taxon>
        <taxon>Chironomidae</taxon>
        <taxon>Chironominae</taxon>
        <taxon>Polypedilum</taxon>
        <taxon>Polypedilum</taxon>
    </lineage>
</organism>
<dbReference type="InterPro" id="IPR023027">
    <property type="entry name" value="Mannitol_DH_CS"/>
</dbReference>
<evidence type="ECO:0000313" key="8">
    <source>
        <dbReference type="EMBL" id="KAG5679413.1"/>
    </source>
</evidence>
<evidence type="ECO:0000313" key="9">
    <source>
        <dbReference type="Proteomes" id="UP001107558"/>
    </source>
</evidence>
<keyword evidence="2" id="KW-0560">Oxidoreductase</keyword>
<evidence type="ECO:0000256" key="2">
    <source>
        <dbReference type="ARBA" id="ARBA00023002"/>
    </source>
</evidence>
<comment type="caution">
    <text evidence="8">The sequence shown here is derived from an EMBL/GenBank/DDBJ whole genome shotgun (WGS) entry which is preliminary data.</text>
</comment>
<dbReference type="InterPro" id="IPR013328">
    <property type="entry name" value="6PGD_dom2"/>
</dbReference>
<dbReference type="SUPFAM" id="SSF51735">
    <property type="entry name" value="NAD(P)-binding Rossmann-fold domains"/>
    <property type="match status" value="1"/>
</dbReference>
<dbReference type="InterPro" id="IPR013118">
    <property type="entry name" value="Mannitol_DH_C"/>
</dbReference>
<sequence length="493" mass="55902">MEQIKLSQATLSKLSSDIKVPQYDRSAIKAGIFHFGVGNFHRAHQALIMDNLFAQGLANDYGICGVGVLEQDKKMRDALKEQDFLYTLVEKSSDGKITSRVIGSIIDYIFAPDDVNTLIERLCTSDAKIVTLTITEGGYNINPSTNEFDLTKVEDDLKNPSSPKSVFGIIVEALRRRKDRVMSGLTILSCDNLQENGKIAEKAFITYAKAVDLDLAEWIELNVKFPNSMVDRITPVTTNDERNFVSEKLKIKDSWPVVCEDFIHWVIEDKFVCGRPPFEKHSAVQLVDNVEPYELMKLRLINAGHQAIAYFGLMIDFTYVHDASLYKLIEDYLNAYMDREATKTLRSVDGFDVSNYKKKIVERFQNPNILDTLKRLAFDGSDRIFKFVIPVITDLLNIKQSIYLSTSIVASFAKHLDGVSEKGAKIEIADRAKEKLEELAKKLQKDPTAIQNEIELFGDIVTNTEFVQVFKEIYDKIGTDGCEKTLKWLINMK</sequence>
<dbReference type="PANTHER" id="PTHR43362">
    <property type="entry name" value="MANNITOL DEHYDROGENASE DSF1-RELATED"/>
    <property type="match status" value="1"/>
</dbReference>
<dbReference type="InterPro" id="IPR013131">
    <property type="entry name" value="Mannitol_DH_N"/>
</dbReference>
<dbReference type="OrthoDB" id="418169at2759"/>
<evidence type="ECO:0000259" key="6">
    <source>
        <dbReference type="Pfam" id="PF01232"/>
    </source>
</evidence>
<feature type="domain" description="Mannitol dehydrogenase C-terminal" evidence="7">
    <location>
        <begin position="289"/>
        <end position="477"/>
    </location>
</feature>
<proteinExistence type="inferred from homology"/>
<dbReference type="GO" id="GO:0019594">
    <property type="term" value="P:mannitol metabolic process"/>
    <property type="evidence" value="ECO:0007669"/>
    <property type="project" value="InterPro"/>
</dbReference>
<keyword evidence="3" id="KW-0520">NAD</keyword>
<protein>
    <recommendedName>
        <fullName evidence="4">mannitol 2-dehydrogenase</fullName>
        <ecNumber evidence="4">1.1.1.67</ecNumber>
    </recommendedName>
</protein>
<evidence type="ECO:0000256" key="4">
    <source>
        <dbReference type="ARBA" id="ARBA00038970"/>
    </source>
</evidence>
<dbReference type="Pfam" id="PF08125">
    <property type="entry name" value="Mannitol_dh_C"/>
    <property type="match status" value="1"/>
</dbReference>
<comment type="similarity">
    <text evidence="1">Belongs to the mannitol dehydrogenase family.</text>
</comment>